<dbReference type="EMBL" id="JBHSFK010000005">
    <property type="protein sequence ID" value="MFC4499739.1"/>
    <property type="molecule type" value="Genomic_DNA"/>
</dbReference>
<keyword evidence="2" id="KW-1133">Transmembrane helix</keyword>
<evidence type="ECO:0000313" key="3">
    <source>
        <dbReference type="EMBL" id="MFC4499739.1"/>
    </source>
</evidence>
<dbReference type="RefSeq" id="WP_381165592.1">
    <property type="nucleotide sequence ID" value="NZ_JBHSFK010000005.1"/>
</dbReference>
<feature type="region of interest" description="Disordered" evidence="1">
    <location>
        <begin position="55"/>
        <end position="76"/>
    </location>
</feature>
<evidence type="ECO:0000313" key="4">
    <source>
        <dbReference type="Proteomes" id="UP001595839"/>
    </source>
</evidence>
<comment type="caution">
    <text evidence="3">The sequence shown here is derived from an EMBL/GenBank/DDBJ whole genome shotgun (WGS) entry which is preliminary data.</text>
</comment>
<keyword evidence="2" id="KW-0812">Transmembrane</keyword>
<keyword evidence="4" id="KW-1185">Reference proteome</keyword>
<evidence type="ECO:0000256" key="2">
    <source>
        <dbReference type="SAM" id="Phobius"/>
    </source>
</evidence>
<evidence type="ECO:0000256" key="1">
    <source>
        <dbReference type="SAM" id="MobiDB-lite"/>
    </source>
</evidence>
<keyword evidence="2" id="KW-0472">Membrane</keyword>
<name>A0ABV9AIN9_9ACTN</name>
<organism evidence="3 4">
    <name type="scientific">Streptomyces vulcanius</name>
    <dbReference type="NCBI Taxonomy" id="1441876"/>
    <lineage>
        <taxon>Bacteria</taxon>
        <taxon>Bacillati</taxon>
        <taxon>Actinomycetota</taxon>
        <taxon>Actinomycetes</taxon>
        <taxon>Kitasatosporales</taxon>
        <taxon>Streptomycetaceae</taxon>
        <taxon>Streptomyces</taxon>
    </lineage>
</organism>
<feature type="transmembrane region" description="Helical" evidence="2">
    <location>
        <begin position="20"/>
        <end position="50"/>
    </location>
</feature>
<dbReference type="Proteomes" id="UP001595839">
    <property type="component" value="Unassembled WGS sequence"/>
</dbReference>
<sequence length="76" mass="8172">METMTCGCGEDHIPGMLARFGIVGTTVLVLGVLVVMLLAGWALAGVVWAVRRGSGDDGHEESFFDGFGRWNDENDE</sequence>
<gene>
    <name evidence="3" type="ORF">ACFPIH_09370</name>
</gene>
<proteinExistence type="predicted"/>
<reference evidence="4" key="1">
    <citation type="journal article" date="2019" name="Int. J. Syst. Evol. Microbiol.">
        <title>The Global Catalogue of Microorganisms (GCM) 10K type strain sequencing project: providing services to taxonomists for standard genome sequencing and annotation.</title>
        <authorList>
            <consortium name="The Broad Institute Genomics Platform"/>
            <consortium name="The Broad Institute Genome Sequencing Center for Infectious Disease"/>
            <person name="Wu L."/>
            <person name="Ma J."/>
        </authorList>
    </citation>
    <scope>NUCLEOTIDE SEQUENCE [LARGE SCALE GENOMIC DNA]</scope>
    <source>
        <strain evidence="4">CGMCC 4.7177</strain>
    </source>
</reference>
<protein>
    <submittedName>
        <fullName evidence="3">Uncharacterized protein</fullName>
    </submittedName>
</protein>
<accession>A0ABV9AIN9</accession>